<evidence type="ECO:0000313" key="3">
    <source>
        <dbReference type="EMBL" id="PKR50422.1"/>
    </source>
</evidence>
<dbReference type="SUPFAM" id="SSF47413">
    <property type="entry name" value="lambda repressor-like DNA-binding domains"/>
    <property type="match status" value="1"/>
</dbReference>
<reference evidence="3 4" key="1">
    <citation type="submission" date="2017-09" db="EMBL/GenBank/DDBJ databases">
        <title>Biodiversity and function of Thalassospira species in the particle-attached aromatic-hydrocarbon-degrading consortia from the surface seawater of the South China Sea.</title>
        <authorList>
            <person name="Dong C."/>
            <person name="Liu R."/>
            <person name="Shao Z."/>
        </authorList>
    </citation>
    <scope>NUCLEOTIDE SEQUENCE [LARGE SCALE GENOMIC DNA]</scope>
    <source>
        <strain evidence="3 4">CSC1P2</strain>
    </source>
</reference>
<dbReference type="SMART" id="SM00530">
    <property type="entry name" value="HTH_XRE"/>
    <property type="match status" value="1"/>
</dbReference>
<dbReference type="OrthoDB" id="7363978at2"/>
<sequence>MLIMSGILYIHLWFIMMTLYDIGRTIRETRKFRKMRQEDLARDAGIARSTLSALERGHIQELGYSKVHLLLSLLNLEIKIGPANHYRPTLEDLMAEDD</sequence>
<feature type="domain" description="HTH cro/C1-type" evidence="2">
    <location>
        <begin position="26"/>
        <end position="81"/>
    </location>
</feature>
<dbReference type="EMBL" id="NWTK01000017">
    <property type="protein sequence ID" value="PKR50422.1"/>
    <property type="molecule type" value="Genomic_DNA"/>
</dbReference>
<dbReference type="GO" id="GO:0003677">
    <property type="term" value="F:DNA binding"/>
    <property type="evidence" value="ECO:0007669"/>
    <property type="project" value="InterPro"/>
</dbReference>
<organism evidence="3 4">
    <name type="scientific">Thalassospira marina</name>
    <dbReference type="NCBI Taxonomy" id="2048283"/>
    <lineage>
        <taxon>Bacteria</taxon>
        <taxon>Pseudomonadati</taxon>
        <taxon>Pseudomonadota</taxon>
        <taxon>Alphaproteobacteria</taxon>
        <taxon>Rhodospirillales</taxon>
        <taxon>Thalassospiraceae</taxon>
        <taxon>Thalassospira</taxon>
    </lineage>
</organism>
<dbReference type="Proteomes" id="UP000233597">
    <property type="component" value="Unassembled WGS sequence"/>
</dbReference>
<gene>
    <name evidence="3" type="ORF">COO20_21330</name>
</gene>
<dbReference type="Gene3D" id="1.10.260.40">
    <property type="entry name" value="lambda repressor-like DNA-binding domains"/>
    <property type="match status" value="1"/>
</dbReference>
<dbReference type="AlphaFoldDB" id="A0A2N3KIP1"/>
<dbReference type="Pfam" id="PF12844">
    <property type="entry name" value="HTH_19"/>
    <property type="match status" value="1"/>
</dbReference>
<evidence type="ECO:0000259" key="2">
    <source>
        <dbReference type="PROSITE" id="PS50943"/>
    </source>
</evidence>
<keyword evidence="1" id="KW-0812">Transmembrane</keyword>
<keyword evidence="1" id="KW-0472">Membrane</keyword>
<comment type="caution">
    <text evidence="3">The sequence shown here is derived from an EMBL/GenBank/DDBJ whole genome shotgun (WGS) entry which is preliminary data.</text>
</comment>
<accession>A0A2N3KIP1</accession>
<proteinExistence type="predicted"/>
<dbReference type="PROSITE" id="PS50943">
    <property type="entry name" value="HTH_CROC1"/>
    <property type="match status" value="1"/>
</dbReference>
<evidence type="ECO:0000256" key="1">
    <source>
        <dbReference type="SAM" id="Phobius"/>
    </source>
</evidence>
<feature type="transmembrane region" description="Helical" evidence="1">
    <location>
        <begin position="6"/>
        <end position="26"/>
    </location>
</feature>
<keyword evidence="1" id="KW-1133">Transmembrane helix</keyword>
<dbReference type="InterPro" id="IPR001387">
    <property type="entry name" value="Cro/C1-type_HTH"/>
</dbReference>
<name>A0A2N3KIP1_9PROT</name>
<dbReference type="CDD" id="cd00093">
    <property type="entry name" value="HTH_XRE"/>
    <property type="match status" value="1"/>
</dbReference>
<evidence type="ECO:0000313" key="4">
    <source>
        <dbReference type="Proteomes" id="UP000233597"/>
    </source>
</evidence>
<dbReference type="InterPro" id="IPR010982">
    <property type="entry name" value="Lambda_DNA-bd_dom_sf"/>
</dbReference>
<protein>
    <submittedName>
        <fullName evidence="3">XRE family transcriptional regulator</fullName>
    </submittedName>
</protein>